<proteinExistence type="inferred from homology"/>
<dbReference type="FunFam" id="1.10.630.10:FF:000042">
    <property type="entry name" value="Cytochrome P450"/>
    <property type="match status" value="1"/>
</dbReference>
<comment type="similarity">
    <text evidence="5 15">Belongs to the cytochrome P450 family.</text>
</comment>
<comment type="subcellular location">
    <subcellularLocation>
        <location evidence="4">Endoplasmic reticulum membrane</location>
        <topology evidence="4">Peripheral membrane protein</topology>
    </subcellularLocation>
    <subcellularLocation>
        <location evidence="3">Microsome membrane</location>
        <topology evidence="3">Peripheral membrane protein</topology>
    </subcellularLocation>
</comment>
<evidence type="ECO:0000256" key="8">
    <source>
        <dbReference type="ARBA" id="ARBA00022824"/>
    </source>
</evidence>
<accession>A0AAN7VI48</accession>
<dbReference type="PRINTS" id="PR00385">
    <property type="entry name" value="P450"/>
</dbReference>
<dbReference type="PROSITE" id="PS00086">
    <property type="entry name" value="CYTOCHROME_P450"/>
    <property type="match status" value="1"/>
</dbReference>
<dbReference type="GO" id="GO:0016705">
    <property type="term" value="F:oxidoreductase activity, acting on paired donors, with incorporation or reduction of molecular oxygen"/>
    <property type="evidence" value="ECO:0007669"/>
    <property type="project" value="InterPro"/>
</dbReference>
<reference evidence="16 17" key="1">
    <citation type="journal article" date="2024" name="Insects">
        <title>An Improved Chromosome-Level Genome Assembly of the Firefly Pyrocoelia pectoralis.</title>
        <authorList>
            <person name="Fu X."/>
            <person name="Meyer-Rochow V.B."/>
            <person name="Ballantyne L."/>
            <person name="Zhu X."/>
        </authorList>
    </citation>
    <scope>NUCLEOTIDE SEQUENCE [LARGE SCALE GENOMIC DNA]</scope>
    <source>
        <strain evidence="16">XCY_ONT2</strain>
    </source>
</reference>
<evidence type="ECO:0000256" key="6">
    <source>
        <dbReference type="ARBA" id="ARBA00022617"/>
    </source>
</evidence>
<dbReference type="PANTHER" id="PTHR24292:SF84">
    <property type="entry name" value="CYTOCHROME P450 28A5-RELATED"/>
    <property type="match status" value="1"/>
</dbReference>
<keyword evidence="7 14" id="KW-0479">Metal-binding</keyword>
<keyword evidence="6 14" id="KW-0349">Heme</keyword>
<organism evidence="16 17">
    <name type="scientific">Pyrocoelia pectoralis</name>
    <dbReference type="NCBI Taxonomy" id="417401"/>
    <lineage>
        <taxon>Eukaryota</taxon>
        <taxon>Metazoa</taxon>
        <taxon>Ecdysozoa</taxon>
        <taxon>Arthropoda</taxon>
        <taxon>Hexapoda</taxon>
        <taxon>Insecta</taxon>
        <taxon>Pterygota</taxon>
        <taxon>Neoptera</taxon>
        <taxon>Endopterygota</taxon>
        <taxon>Coleoptera</taxon>
        <taxon>Polyphaga</taxon>
        <taxon>Elateriformia</taxon>
        <taxon>Elateroidea</taxon>
        <taxon>Lampyridae</taxon>
        <taxon>Lampyrinae</taxon>
        <taxon>Pyrocoelia</taxon>
    </lineage>
</organism>
<evidence type="ECO:0000256" key="13">
    <source>
        <dbReference type="ARBA" id="ARBA00023136"/>
    </source>
</evidence>
<keyword evidence="10 15" id="KW-0560">Oxidoreductase</keyword>
<evidence type="ECO:0000313" key="17">
    <source>
        <dbReference type="Proteomes" id="UP001329430"/>
    </source>
</evidence>
<dbReference type="InterPro" id="IPR050476">
    <property type="entry name" value="Insect_CytP450_Detox"/>
</dbReference>
<gene>
    <name evidence="16" type="ORF">RI129_007664</name>
</gene>
<dbReference type="InterPro" id="IPR036396">
    <property type="entry name" value="Cyt_P450_sf"/>
</dbReference>
<keyword evidence="12 15" id="KW-0503">Monooxygenase</keyword>
<dbReference type="InterPro" id="IPR017972">
    <property type="entry name" value="Cyt_P450_CS"/>
</dbReference>
<protein>
    <recommendedName>
        <fullName evidence="18">Cytochrome P450</fullName>
    </recommendedName>
</protein>
<evidence type="ECO:0000256" key="9">
    <source>
        <dbReference type="ARBA" id="ARBA00022848"/>
    </source>
</evidence>
<dbReference type="Gene3D" id="1.10.630.10">
    <property type="entry name" value="Cytochrome P450"/>
    <property type="match status" value="1"/>
</dbReference>
<comment type="cofactor">
    <cofactor evidence="1 14">
        <name>heme</name>
        <dbReference type="ChEBI" id="CHEBI:30413"/>
    </cofactor>
</comment>
<evidence type="ECO:0000256" key="7">
    <source>
        <dbReference type="ARBA" id="ARBA00022723"/>
    </source>
</evidence>
<evidence type="ECO:0000256" key="15">
    <source>
        <dbReference type="RuleBase" id="RU000461"/>
    </source>
</evidence>
<dbReference type="GO" id="GO:0005789">
    <property type="term" value="C:endoplasmic reticulum membrane"/>
    <property type="evidence" value="ECO:0007669"/>
    <property type="project" value="UniProtKB-SubCell"/>
</dbReference>
<evidence type="ECO:0000256" key="4">
    <source>
        <dbReference type="ARBA" id="ARBA00004406"/>
    </source>
</evidence>
<evidence type="ECO:0000256" key="10">
    <source>
        <dbReference type="ARBA" id="ARBA00023002"/>
    </source>
</evidence>
<dbReference type="EMBL" id="JAVRBK010000005">
    <property type="protein sequence ID" value="KAK5643819.1"/>
    <property type="molecule type" value="Genomic_DNA"/>
</dbReference>
<evidence type="ECO:0000256" key="3">
    <source>
        <dbReference type="ARBA" id="ARBA00004174"/>
    </source>
</evidence>
<keyword evidence="17" id="KW-1185">Reference proteome</keyword>
<evidence type="ECO:0008006" key="18">
    <source>
        <dbReference type="Google" id="ProtNLM"/>
    </source>
</evidence>
<name>A0AAN7VI48_9COLE</name>
<dbReference type="GO" id="GO:0020037">
    <property type="term" value="F:heme binding"/>
    <property type="evidence" value="ECO:0007669"/>
    <property type="project" value="InterPro"/>
</dbReference>
<dbReference type="PANTHER" id="PTHR24292">
    <property type="entry name" value="CYTOCHROME P450"/>
    <property type="match status" value="1"/>
</dbReference>
<keyword evidence="9" id="KW-0492">Microsome</keyword>
<evidence type="ECO:0000256" key="2">
    <source>
        <dbReference type="ARBA" id="ARBA00003690"/>
    </source>
</evidence>
<evidence type="ECO:0000256" key="11">
    <source>
        <dbReference type="ARBA" id="ARBA00023004"/>
    </source>
</evidence>
<keyword evidence="13" id="KW-0472">Membrane</keyword>
<dbReference type="InterPro" id="IPR001128">
    <property type="entry name" value="Cyt_P450"/>
</dbReference>
<dbReference type="Pfam" id="PF00067">
    <property type="entry name" value="p450"/>
    <property type="match status" value="1"/>
</dbReference>
<evidence type="ECO:0000256" key="1">
    <source>
        <dbReference type="ARBA" id="ARBA00001971"/>
    </source>
</evidence>
<dbReference type="SUPFAM" id="SSF48264">
    <property type="entry name" value="Cytochrome P450"/>
    <property type="match status" value="1"/>
</dbReference>
<evidence type="ECO:0000256" key="12">
    <source>
        <dbReference type="ARBA" id="ARBA00023033"/>
    </source>
</evidence>
<dbReference type="PRINTS" id="PR00464">
    <property type="entry name" value="EP450II"/>
</dbReference>
<evidence type="ECO:0000256" key="14">
    <source>
        <dbReference type="PIRSR" id="PIRSR602402-1"/>
    </source>
</evidence>
<dbReference type="InterPro" id="IPR002402">
    <property type="entry name" value="Cyt_P450_E_grp-II"/>
</dbReference>
<dbReference type="CDD" id="cd11056">
    <property type="entry name" value="CYP6-like"/>
    <property type="match status" value="1"/>
</dbReference>
<dbReference type="GO" id="GO:0005506">
    <property type="term" value="F:iron ion binding"/>
    <property type="evidence" value="ECO:0007669"/>
    <property type="project" value="InterPro"/>
</dbReference>
<dbReference type="AlphaFoldDB" id="A0AAN7VI48"/>
<keyword evidence="8" id="KW-0256">Endoplasmic reticulum</keyword>
<evidence type="ECO:0000256" key="5">
    <source>
        <dbReference type="ARBA" id="ARBA00010617"/>
    </source>
</evidence>
<keyword evidence="11 14" id="KW-0408">Iron</keyword>
<evidence type="ECO:0000313" key="16">
    <source>
        <dbReference type="EMBL" id="KAK5643819.1"/>
    </source>
</evidence>
<feature type="binding site" description="axial binding residue" evidence="14">
    <location>
        <position position="445"/>
    </location>
    <ligand>
        <name>heme</name>
        <dbReference type="ChEBI" id="CHEBI:30413"/>
    </ligand>
    <ligandPart>
        <name>Fe</name>
        <dbReference type="ChEBI" id="CHEBI:18248"/>
    </ligandPart>
</feature>
<dbReference type="Proteomes" id="UP001329430">
    <property type="component" value="Chromosome 5"/>
</dbReference>
<dbReference type="GO" id="GO:0004497">
    <property type="term" value="F:monooxygenase activity"/>
    <property type="evidence" value="ECO:0007669"/>
    <property type="project" value="UniProtKB-KW"/>
</dbReference>
<sequence length="500" mass="57377">MWILVGLLCSVITLSWYLLFIKKFSYWKERGVLHPPISKLFGNVKQTVFFQQSDGELYHEMYQKYSQFPYVGFYRIRKPAILLRDPELIKDVLISNFSSFSDNGIDIDGSNDPLIANNPFFTSGSEWKTNRNYVAPSFTTKQMKLYFPLMQIVAKRLVRYLEDSRISSGGIEAQELCEKYTMDVVGTCVLGLDAKSFDSSTTDYIRFAKQIFSTDLVTTINFILRSVAPSIAHFLKIPYIPKGTTNYYQTIIAETIKYRKENNVIRNDFLNTMMDLQEKLGSDNLTGDKLSGHIFTFLIDGFLTTSSALAFILYEVGANIDFQEKLRSEIESKMREGEKGIMDYETLHDLTFFTSFINEALRVHPVIAFLTKRCTREFVLPPMITNGKSVVLQPGIPVIIPTFSLHYDSAHFSDPIKFDPHRFDEKYDKIKKGSYIPFGEGPRMCIGQKFALAGIKAAVIHIILNYDIRVNNKTKTPLEHNWQDMLLSANGGLWLDFIKR</sequence>
<comment type="function">
    <text evidence="2">May be involved in the metabolism of insect hormones and in the breakdown of synthetic insecticides.</text>
</comment>
<comment type="caution">
    <text evidence="16">The sequence shown here is derived from an EMBL/GenBank/DDBJ whole genome shotgun (WGS) entry which is preliminary data.</text>
</comment>